<evidence type="ECO:0000313" key="2">
    <source>
        <dbReference type="Proteomes" id="UP000663861"/>
    </source>
</evidence>
<dbReference type="EMBL" id="CAJMWY010001987">
    <property type="protein sequence ID" value="CAE6479384.1"/>
    <property type="molecule type" value="Genomic_DNA"/>
</dbReference>
<sequence length="135" mass="14904">MVEVVAASDFVSLLKVLYESYFSSNRPTHETCLIVPAFRLACVFNFSDLRAHLLLLAEEMLGDADKILFAREFKIKEWLAPAYIPFVNNSNPSMPKRQESLGSRVLSCCGTCARNTGIGLHRLLPANITATGALV</sequence>
<dbReference type="Proteomes" id="UP000663861">
    <property type="component" value="Unassembled WGS sequence"/>
</dbReference>
<protein>
    <recommendedName>
        <fullName evidence="3">BTB domain-containing protein</fullName>
    </recommendedName>
</protein>
<evidence type="ECO:0008006" key="3">
    <source>
        <dbReference type="Google" id="ProtNLM"/>
    </source>
</evidence>
<proteinExistence type="predicted"/>
<gene>
    <name evidence="1" type="ORF">RDB_LOCUS96056</name>
</gene>
<name>A0A8H3H2X4_9AGAM</name>
<dbReference type="AlphaFoldDB" id="A0A8H3H2X4"/>
<organism evidence="1 2">
    <name type="scientific">Rhizoctonia solani</name>
    <dbReference type="NCBI Taxonomy" id="456999"/>
    <lineage>
        <taxon>Eukaryota</taxon>
        <taxon>Fungi</taxon>
        <taxon>Dikarya</taxon>
        <taxon>Basidiomycota</taxon>
        <taxon>Agaricomycotina</taxon>
        <taxon>Agaricomycetes</taxon>
        <taxon>Cantharellales</taxon>
        <taxon>Ceratobasidiaceae</taxon>
        <taxon>Rhizoctonia</taxon>
    </lineage>
</organism>
<evidence type="ECO:0000313" key="1">
    <source>
        <dbReference type="EMBL" id="CAE6479384.1"/>
    </source>
</evidence>
<accession>A0A8H3H2X4</accession>
<reference evidence="1" key="1">
    <citation type="submission" date="2021-01" db="EMBL/GenBank/DDBJ databases">
        <authorList>
            <person name="Kaushik A."/>
        </authorList>
    </citation>
    <scope>NUCLEOTIDE SEQUENCE</scope>
    <source>
        <strain evidence="1">AG4-RS23</strain>
    </source>
</reference>
<comment type="caution">
    <text evidence="1">The sequence shown here is derived from an EMBL/GenBank/DDBJ whole genome shotgun (WGS) entry which is preliminary data.</text>
</comment>